<proteinExistence type="predicted"/>
<dbReference type="EMBL" id="CM023489">
    <property type="protein sequence ID" value="KAH6922955.1"/>
    <property type="molecule type" value="Genomic_DNA"/>
</dbReference>
<name>A0ACB7RL84_HYAAI</name>
<dbReference type="Proteomes" id="UP000821845">
    <property type="component" value="Chromosome 9"/>
</dbReference>
<keyword evidence="2" id="KW-1185">Reference proteome</keyword>
<evidence type="ECO:0000313" key="2">
    <source>
        <dbReference type="Proteomes" id="UP000821845"/>
    </source>
</evidence>
<comment type="caution">
    <text evidence="1">The sequence shown here is derived from an EMBL/GenBank/DDBJ whole genome shotgun (WGS) entry which is preliminary data.</text>
</comment>
<protein>
    <submittedName>
        <fullName evidence="1">Uncharacterized protein</fullName>
    </submittedName>
</protein>
<organism evidence="1 2">
    <name type="scientific">Hyalomma asiaticum</name>
    <name type="common">Tick</name>
    <dbReference type="NCBI Taxonomy" id="266040"/>
    <lineage>
        <taxon>Eukaryota</taxon>
        <taxon>Metazoa</taxon>
        <taxon>Ecdysozoa</taxon>
        <taxon>Arthropoda</taxon>
        <taxon>Chelicerata</taxon>
        <taxon>Arachnida</taxon>
        <taxon>Acari</taxon>
        <taxon>Parasitiformes</taxon>
        <taxon>Ixodida</taxon>
        <taxon>Ixodoidea</taxon>
        <taxon>Ixodidae</taxon>
        <taxon>Hyalomminae</taxon>
        <taxon>Hyalomma</taxon>
    </lineage>
</organism>
<reference evidence="1" key="1">
    <citation type="submission" date="2020-05" db="EMBL/GenBank/DDBJ databases">
        <title>Large-scale comparative analyses of tick genomes elucidate their genetic diversity and vector capacities.</title>
        <authorList>
            <person name="Jia N."/>
            <person name="Wang J."/>
            <person name="Shi W."/>
            <person name="Du L."/>
            <person name="Sun Y."/>
            <person name="Zhan W."/>
            <person name="Jiang J."/>
            <person name="Wang Q."/>
            <person name="Zhang B."/>
            <person name="Ji P."/>
            <person name="Sakyi L.B."/>
            <person name="Cui X."/>
            <person name="Yuan T."/>
            <person name="Jiang B."/>
            <person name="Yang W."/>
            <person name="Lam T.T.-Y."/>
            <person name="Chang Q."/>
            <person name="Ding S."/>
            <person name="Wang X."/>
            <person name="Zhu J."/>
            <person name="Ruan X."/>
            <person name="Zhao L."/>
            <person name="Wei J."/>
            <person name="Que T."/>
            <person name="Du C."/>
            <person name="Cheng J."/>
            <person name="Dai P."/>
            <person name="Han X."/>
            <person name="Huang E."/>
            <person name="Gao Y."/>
            <person name="Liu J."/>
            <person name="Shao H."/>
            <person name="Ye R."/>
            <person name="Li L."/>
            <person name="Wei W."/>
            <person name="Wang X."/>
            <person name="Wang C."/>
            <person name="Yang T."/>
            <person name="Huo Q."/>
            <person name="Li W."/>
            <person name="Guo W."/>
            <person name="Chen H."/>
            <person name="Zhou L."/>
            <person name="Ni X."/>
            <person name="Tian J."/>
            <person name="Zhou Y."/>
            <person name="Sheng Y."/>
            <person name="Liu T."/>
            <person name="Pan Y."/>
            <person name="Xia L."/>
            <person name="Li J."/>
            <person name="Zhao F."/>
            <person name="Cao W."/>
        </authorList>
    </citation>
    <scope>NUCLEOTIDE SEQUENCE</scope>
    <source>
        <strain evidence="1">Hyas-2018</strain>
    </source>
</reference>
<accession>A0ACB7RL84</accession>
<evidence type="ECO:0000313" key="1">
    <source>
        <dbReference type="EMBL" id="KAH6922955.1"/>
    </source>
</evidence>
<sequence length="167" mass="18412">MHLSVVWRHGSRLQCLHRFYTPYLFVLFPASSSRGTSHPEAAIGAFPTTGRYVNPVVHLVKSRDFAIDMSHLTAVASYHGPYPTTYPSPSAPRYCGPTFLRRKCSTLPFALLDVRDSFSKLLLSNQLSCPQILLRGECAGRVQCVDPSTVIKPPSIITTHEVAGNAL</sequence>
<gene>
    <name evidence="1" type="ORF">HPB50_020317</name>
</gene>